<organism evidence="1 2">
    <name type="scientific">Strigamia maritima</name>
    <name type="common">European centipede</name>
    <name type="synonym">Geophilus maritimus</name>
    <dbReference type="NCBI Taxonomy" id="126957"/>
    <lineage>
        <taxon>Eukaryota</taxon>
        <taxon>Metazoa</taxon>
        <taxon>Ecdysozoa</taxon>
        <taxon>Arthropoda</taxon>
        <taxon>Myriapoda</taxon>
        <taxon>Chilopoda</taxon>
        <taxon>Pleurostigmophora</taxon>
        <taxon>Geophilomorpha</taxon>
        <taxon>Linotaeniidae</taxon>
        <taxon>Strigamia</taxon>
    </lineage>
</organism>
<dbReference type="Proteomes" id="UP000014500">
    <property type="component" value="Unassembled WGS sequence"/>
</dbReference>
<name>T1JFL7_STRMM</name>
<evidence type="ECO:0000313" key="2">
    <source>
        <dbReference type="Proteomes" id="UP000014500"/>
    </source>
</evidence>
<dbReference type="EMBL" id="JH432177">
    <property type="status" value="NOT_ANNOTATED_CDS"/>
    <property type="molecule type" value="Genomic_DNA"/>
</dbReference>
<dbReference type="HOGENOM" id="CLU_1930184_0_0_1"/>
<sequence length="131" mass="14833">MPNEMSPTDVPACDLNWYRSSTLTSASPITSGSPQNNAEFGYETQNALYLYHFALHVGNCCPPPFVNERNKFVDCRQLTSMKTIHSRGFQACTSYLKGEPNSHLNYTLYIISCAKLPLVINQWEFCARNDK</sequence>
<evidence type="ECO:0000313" key="1">
    <source>
        <dbReference type="EnsemblMetazoa" id="SMAR012631-PA"/>
    </source>
</evidence>
<dbReference type="EnsemblMetazoa" id="SMAR012631-RA">
    <property type="protein sequence ID" value="SMAR012631-PA"/>
    <property type="gene ID" value="SMAR012631"/>
</dbReference>
<proteinExistence type="predicted"/>
<accession>T1JFL7</accession>
<keyword evidence="2" id="KW-1185">Reference proteome</keyword>
<reference evidence="1" key="2">
    <citation type="submission" date="2015-02" db="UniProtKB">
        <authorList>
            <consortium name="EnsemblMetazoa"/>
        </authorList>
    </citation>
    <scope>IDENTIFICATION</scope>
</reference>
<reference evidence="2" key="1">
    <citation type="submission" date="2011-05" db="EMBL/GenBank/DDBJ databases">
        <authorList>
            <person name="Richards S.R."/>
            <person name="Qu J."/>
            <person name="Jiang H."/>
            <person name="Jhangiani S.N."/>
            <person name="Agravi P."/>
            <person name="Goodspeed R."/>
            <person name="Gross S."/>
            <person name="Mandapat C."/>
            <person name="Jackson L."/>
            <person name="Mathew T."/>
            <person name="Pu L."/>
            <person name="Thornton R."/>
            <person name="Saada N."/>
            <person name="Wilczek-Boney K.B."/>
            <person name="Lee S."/>
            <person name="Kovar C."/>
            <person name="Wu Y."/>
            <person name="Scherer S.E."/>
            <person name="Worley K.C."/>
            <person name="Muzny D.M."/>
            <person name="Gibbs R."/>
        </authorList>
    </citation>
    <scope>NUCLEOTIDE SEQUENCE</scope>
    <source>
        <strain evidence="2">Brora</strain>
    </source>
</reference>
<protein>
    <submittedName>
        <fullName evidence="1">Uncharacterized protein</fullName>
    </submittedName>
</protein>
<dbReference type="AlphaFoldDB" id="T1JFL7"/>